<accession>A0A1V0SBM8</accession>
<name>A0A1V0SBM8_9VIRU</name>
<proteinExistence type="predicted"/>
<evidence type="ECO:0000313" key="1">
    <source>
        <dbReference type="EMBL" id="ARF09130.1"/>
    </source>
</evidence>
<organism evidence="1">
    <name type="scientific">Catovirus CTV1</name>
    <dbReference type="NCBI Taxonomy" id="1977631"/>
    <lineage>
        <taxon>Viruses</taxon>
        <taxon>Varidnaviria</taxon>
        <taxon>Bamfordvirae</taxon>
        <taxon>Nucleocytoviricota</taxon>
        <taxon>Megaviricetes</taxon>
        <taxon>Imitervirales</taxon>
        <taxon>Mimiviridae</taxon>
        <taxon>Klosneuvirinae</taxon>
        <taxon>Catovirus</taxon>
    </lineage>
</organism>
<reference evidence="1" key="1">
    <citation type="journal article" date="2017" name="Science">
        <title>Giant viruses with an expanded complement of translation system components.</title>
        <authorList>
            <person name="Schulz F."/>
            <person name="Yutin N."/>
            <person name="Ivanova N.N."/>
            <person name="Ortega D.R."/>
            <person name="Lee T.K."/>
            <person name="Vierheilig J."/>
            <person name="Daims H."/>
            <person name="Horn M."/>
            <person name="Wagner M."/>
            <person name="Jensen G.J."/>
            <person name="Kyrpides N.C."/>
            <person name="Koonin E.V."/>
            <person name="Woyke T."/>
        </authorList>
    </citation>
    <scope>NUCLEOTIDE SEQUENCE</scope>
    <source>
        <strain evidence="1">CTV1</strain>
    </source>
</reference>
<gene>
    <name evidence="1" type="ORF">Catovirus_2_79</name>
</gene>
<protein>
    <submittedName>
        <fullName evidence="1">Uncharacterized protein</fullName>
    </submittedName>
</protein>
<sequence>MEPFQVIIYAHPLMTGTFSTMSSSVQYSLFLEVIDVMFIFCSTLWRQIVDENSQTRDPGFSLIGREIPSRIPGIFIGWR</sequence>
<dbReference type="EMBL" id="KY684084">
    <property type="protein sequence ID" value="ARF09130.1"/>
    <property type="molecule type" value="Genomic_DNA"/>
</dbReference>